<evidence type="ECO:0000313" key="9">
    <source>
        <dbReference type="Proteomes" id="UP001596022"/>
    </source>
</evidence>
<dbReference type="Gene3D" id="3.30.70.120">
    <property type="match status" value="1"/>
</dbReference>
<dbReference type="Pfam" id="PF10035">
    <property type="entry name" value="DUF2179"/>
    <property type="match status" value="1"/>
</dbReference>
<reference evidence="9" key="1">
    <citation type="journal article" date="2019" name="Int. J. Syst. Evol. Microbiol.">
        <title>The Global Catalogue of Microorganisms (GCM) 10K type strain sequencing project: providing services to taxonomists for standard genome sequencing and annotation.</title>
        <authorList>
            <consortium name="The Broad Institute Genomics Platform"/>
            <consortium name="The Broad Institute Genome Sequencing Center for Infectious Disease"/>
            <person name="Wu L."/>
            <person name="Ma J."/>
        </authorList>
    </citation>
    <scope>NUCLEOTIDE SEQUENCE [LARGE SCALE GENOMIC DNA]</scope>
    <source>
        <strain evidence="9">CGMCC 1.16306</strain>
    </source>
</reference>
<keyword evidence="3 6" id="KW-0812">Transmembrane</keyword>
<evidence type="ECO:0000256" key="4">
    <source>
        <dbReference type="ARBA" id="ARBA00022989"/>
    </source>
</evidence>
<dbReference type="Pfam" id="PF02588">
    <property type="entry name" value="YitT_membrane"/>
    <property type="match status" value="1"/>
</dbReference>
<comment type="subcellular location">
    <subcellularLocation>
        <location evidence="1">Cell membrane</location>
        <topology evidence="1">Multi-pass membrane protein</topology>
    </subcellularLocation>
</comment>
<keyword evidence="4 6" id="KW-1133">Transmembrane helix</keyword>
<dbReference type="InterPro" id="IPR015867">
    <property type="entry name" value="N-reg_PII/ATP_PRibTrfase_C"/>
</dbReference>
<gene>
    <name evidence="8" type="ORF">ACFO4N_13125</name>
</gene>
<evidence type="ECO:0000256" key="6">
    <source>
        <dbReference type="SAM" id="Phobius"/>
    </source>
</evidence>
<dbReference type="InterPro" id="IPR019264">
    <property type="entry name" value="DUF2179"/>
</dbReference>
<dbReference type="CDD" id="cd16380">
    <property type="entry name" value="YitT_C"/>
    <property type="match status" value="1"/>
</dbReference>
<feature type="transmembrane region" description="Helical" evidence="6">
    <location>
        <begin position="107"/>
        <end position="130"/>
    </location>
</feature>
<dbReference type="PIRSF" id="PIRSF006483">
    <property type="entry name" value="Membrane_protein_YitT"/>
    <property type="match status" value="1"/>
</dbReference>
<keyword evidence="9" id="KW-1185">Reference proteome</keyword>
<feature type="transmembrane region" description="Helical" evidence="6">
    <location>
        <begin position="151"/>
        <end position="171"/>
    </location>
</feature>
<keyword evidence="5 6" id="KW-0472">Membrane</keyword>
<feature type="transmembrane region" description="Helical" evidence="6">
    <location>
        <begin position="80"/>
        <end position="101"/>
    </location>
</feature>
<proteinExistence type="predicted"/>
<accession>A0ABV9GN73</accession>
<evidence type="ECO:0000313" key="8">
    <source>
        <dbReference type="EMBL" id="MFC4619658.1"/>
    </source>
</evidence>
<sequence length="279" mass="30791">MWNEIKIIAIVFIGAILNALSLNLFLTPAHVLASGFSGVSQFVAMLFHQYTSIPINTGWVLFILNIPVTYLAWTRVGRRFTIYSILSIVIMTIALTIIPVHPITNNILLGAVFGGVVAAVGVGITLKYGASTGGMDIIAMILSRMKDRPIGTYYMILNGLIVVAAGFFFGWEKALYTLITIYVTSRVIDAIHTRYVKLTAMIVTGKGRDLSKAIHDHMVRGITRLPAKGAFTEQDKELLLIVITRYELYALEKIIKKVDPNAFTNIVESTGVFGFFRAD</sequence>
<dbReference type="InterPro" id="IPR051461">
    <property type="entry name" value="UPF0750_membrane"/>
</dbReference>
<feature type="transmembrane region" description="Helical" evidence="6">
    <location>
        <begin position="7"/>
        <end position="33"/>
    </location>
</feature>
<name>A0ABV9GN73_9BACL</name>
<dbReference type="EMBL" id="JBHSFW010000010">
    <property type="protein sequence ID" value="MFC4619658.1"/>
    <property type="molecule type" value="Genomic_DNA"/>
</dbReference>
<comment type="caution">
    <text evidence="8">The sequence shown here is derived from an EMBL/GenBank/DDBJ whole genome shotgun (WGS) entry which is preliminary data.</text>
</comment>
<protein>
    <submittedName>
        <fullName evidence="8">YitT family protein</fullName>
    </submittedName>
</protein>
<dbReference type="PANTHER" id="PTHR33545:SF5">
    <property type="entry name" value="UPF0750 MEMBRANE PROTEIN YITT"/>
    <property type="match status" value="1"/>
</dbReference>
<evidence type="ECO:0000256" key="1">
    <source>
        <dbReference type="ARBA" id="ARBA00004651"/>
    </source>
</evidence>
<feature type="domain" description="DUF2179" evidence="7">
    <location>
        <begin position="220"/>
        <end position="274"/>
    </location>
</feature>
<evidence type="ECO:0000256" key="5">
    <source>
        <dbReference type="ARBA" id="ARBA00023136"/>
    </source>
</evidence>
<dbReference type="RefSeq" id="WP_376846748.1">
    <property type="nucleotide sequence ID" value="NZ_JBHSFW010000010.1"/>
</dbReference>
<evidence type="ECO:0000256" key="3">
    <source>
        <dbReference type="ARBA" id="ARBA00022692"/>
    </source>
</evidence>
<evidence type="ECO:0000256" key="2">
    <source>
        <dbReference type="ARBA" id="ARBA00022475"/>
    </source>
</evidence>
<feature type="transmembrane region" description="Helical" evidence="6">
    <location>
        <begin position="53"/>
        <end position="73"/>
    </location>
</feature>
<evidence type="ECO:0000259" key="7">
    <source>
        <dbReference type="Pfam" id="PF10035"/>
    </source>
</evidence>
<dbReference type="Proteomes" id="UP001596022">
    <property type="component" value="Unassembled WGS sequence"/>
</dbReference>
<organism evidence="8 9">
    <name type="scientific">Camelliibacillus cellulosilyticus</name>
    <dbReference type="NCBI Taxonomy" id="2174486"/>
    <lineage>
        <taxon>Bacteria</taxon>
        <taxon>Bacillati</taxon>
        <taxon>Bacillota</taxon>
        <taxon>Bacilli</taxon>
        <taxon>Bacillales</taxon>
        <taxon>Sporolactobacillaceae</taxon>
        <taxon>Camelliibacillus</taxon>
    </lineage>
</organism>
<dbReference type="PANTHER" id="PTHR33545">
    <property type="entry name" value="UPF0750 MEMBRANE PROTEIN YITT-RELATED"/>
    <property type="match status" value="1"/>
</dbReference>
<keyword evidence="2" id="KW-1003">Cell membrane</keyword>
<dbReference type="InterPro" id="IPR003740">
    <property type="entry name" value="YitT"/>
</dbReference>